<protein>
    <recommendedName>
        <fullName evidence="4">aldehyde dehydrogenase (NAD(+))</fullName>
        <ecNumber evidence="4">1.2.1.3</ecNumber>
    </recommendedName>
</protein>
<keyword evidence="3" id="KW-0539">Nucleus</keyword>
<organism evidence="9 10">
    <name type="scientific">Decorospora gaudefroyi</name>
    <dbReference type="NCBI Taxonomy" id="184978"/>
    <lineage>
        <taxon>Eukaryota</taxon>
        <taxon>Fungi</taxon>
        <taxon>Dikarya</taxon>
        <taxon>Ascomycota</taxon>
        <taxon>Pezizomycotina</taxon>
        <taxon>Dothideomycetes</taxon>
        <taxon>Pleosporomycetidae</taxon>
        <taxon>Pleosporales</taxon>
        <taxon>Pleosporineae</taxon>
        <taxon>Pleosporaceae</taxon>
        <taxon>Decorospora</taxon>
    </lineage>
</organism>
<dbReference type="FunFam" id="3.40.605.10:FF:000001">
    <property type="entry name" value="Aldehyde dehydrogenase 1"/>
    <property type="match status" value="1"/>
</dbReference>
<evidence type="ECO:0000256" key="1">
    <source>
        <dbReference type="ARBA" id="ARBA00009986"/>
    </source>
</evidence>
<accession>A0A6A5KGR9</accession>
<feature type="domain" description="Xylanolytic transcriptional activator regulatory" evidence="8">
    <location>
        <begin position="757"/>
        <end position="830"/>
    </location>
</feature>
<dbReference type="InterPro" id="IPR016163">
    <property type="entry name" value="Ald_DH_C"/>
</dbReference>
<comment type="similarity">
    <text evidence="1 7">Belongs to the aldehyde dehydrogenase family.</text>
</comment>
<evidence type="ECO:0000256" key="6">
    <source>
        <dbReference type="PROSITE-ProRule" id="PRU10007"/>
    </source>
</evidence>
<evidence type="ECO:0000313" key="9">
    <source>
        <dbReference type="EMBL" id="KAF1834612.1"/>
    </source>
</evidence>
<dbReference type="InterPro" id="IPR015590">
    <property type="entry name" value="Aldehyde_DH_dom"/>
</dbReference>
<dbReference type="SMART" id="SM00906">
    <property type="entry name" value="Fungal_trans"/>
    <property type="match status" value="1"/>
</dbReference>
<dbReference type="Proteomes" id="UP000800040">
    <property type="component" value="Unassembled WGS sequence"/>
</dbReference>
<dbReference type="Gene3D" id="3.40.309.10">
    <property type="entry name" value="Aldehyde Dehydrogenase, Chain A, domain 2"/>
    <property type="match status" value="1"/>
</dbReference>
<dbReference type="GO" id="GO:0004029">
    <property type="term" value="F:aldehyde dehydrogenase (NAD+) activity"/>
    <property type="evidence" value="ECO:0007669"/>
    <property type="project" value="UniProtKB-EC"/>
</dbReference>
<dbReference type="Pfam" id="PF00171">
    <property type="entry name" value="Aldedh"/>
    <property type="match status" value="1"/>
</dbReference>
<dbReference type="Gene3D" id="3.40.605.10">
    <property type="entry name" value="Aldehyde Dehydrogenase, Chain A, domain 1"/>
    <property type="match status" value="1"/>
</dbReference>
<dbReference type="OrthoDB" id="310895at2759"/>
<dbReference type="CDD" id="cd12148">
    <property type="entry name" value="fungal_TF_MHR"/>
    <property type="match status" value="1"/>
</dbReference>
<dbReference type="InterPro" id="IPR007219">
    <property type="entry name" value="XnlR_reg_dom"/>
</dbReference>
<keyword evidence="10" id="KW-1185">Reference proteome</keyword>
<dbReference type="EC" id="1.2.1.3" evidence="4"/>
<evidence type="ECO:0000256" key="7">
    <source>
        <dbReference type="RuleBase" id="RU003345"/>
    </source>
</evidence>
<dbReference type="GO" id="GO:0006351">
    <property type="term" value="P:DNA-templated transcription"/>
    <property type="evidence" value="ECO:0007669"/>
    <property type="project" value="InterPro"/>
</dbReference>
<dbReference type="GO" id="GO:0003677">
    <property type="term" value="F:DNA binding"/>
    <property type="evidence" value="ECO:0007669"/>
    <property type="project" value="InterPro"/>
</dbReference>
<dbReference type="InterPro" id="IPR016161">
    <property type="entry name" value="Ald_DH/histidinol_DH"/>
</dbReference>
<dbReference type="Pfam" id="PF04082">
    <property type="entry name" value="Fungal_trans"/>
    <property type="match status" value="1"/>
</dbReference>
<comment type="catalytic activity">
    <reaction evidence="5">
        <text>an aldehyde + NAD(+) + H2O = a carboxylate + NADH + 2 H(+)</text>
        <dbReference type="Rhea" id="RHEA:16185"/>
        <dbReference type="ChEBI" id="CHEBI:15377"/>
        <dbReference type="ChEBI" id="CHEBI:15378"/>
        <dbReference type="ChEBI" id="CHEBI:17478"/>
        <dbReference type="ChEBI" id="CHEBI:29067"/>
        <dbReference type="ChEBI" id="CHEBI:57540"/>
        <dbReference type="ChEBI" id="CHEBI:57945"/>
        <dbReference type="EC" id="1.2.1.3"/>
    </reaction>
</comment>
<evidence type="ECO:0000313" key="10">
    <source>
        <dbReference type="Proteomes" id="UP000800040"/>
    </source>
</evidence>
<gene>
    <name evidence="9" type="ORF">BDW02DRAFT_497847</name>
</gene>
<evidence type="ECO:0000256" key="4">
    <source>
        <dbReference type="ARBA" id="ARBA00024226"/>
    </source>
</evidence>
<evidence type="ECO:0000256" key="3">
    <source>
        <dbReference type="ARBA" id="ARBA00023242"/>
    </source>
</evidence>
<dbReference type="InterPro" id="IPR016162">
    <property type="entry name" value="Ald_DH_N"/>
</dbReference>
<dbReference type="EMBL" id="ML975299">
    <property type="protein sequence ID" value="KAF1834612.1"/>
    <property type="molecule type" value="Genomic_DNA"/>
</dbReference>
<dbReference type="SUPFAM" id="SSF53720">
    <property type="entry name" value="ALDH-like"/>
    <property type="match status" value="1"/>
</dbReference>
<dbReference type="FunFam" id="3.40.309.10:FF:000012">
    <property type="entry name" value="Betaine aldehyde dehydrogenase"/>
    <property type="match status" value="1"/>
</dbReference>
<feature type="active site" evidence="6">
    <location>
        <position position="255"/>
    </location>
</feature>
<dbReference type="InterPro" id="IPR029510">
    <property type="entry name" value="Ald_DH_CS_GLU"/>
</dbReference>
<evidence type="ECO:0000256" key="5">
    <source>
        <dbReference type="ARBA" id="ARBA00049194"/>
    </source>
</evidence>
<dbReference type="AlphaFoldDB" id="A0A6A5KGR9"/>
<keyword evidence="2 7" id="KW-0560">Oxidoreductase</keyword>
<dbReference type="PROSITE" id="PS00687">
    <property type="entry name" value="ALDEHYDE_DEHYDR_GLU"/>
    <property type="match status" value="1"/>
</dbReference>
<reference evidence="9" key="1">
    <citation type="submission" date="2020-01" db="EMBL/GenBank/DDBJ databases">
        <authorList>
            <consortium name="DOE Joint Genome Institute"/>
            <person name="Haridas S."/>
            <person name="Albert R."/>
            <person name="Binder M."/>
            <person name="Bloem J."/>
            <person name="Labutti K."/>
            <person name="Salamov A."/>
            <person name="Andreopoulos B."/>
            <person name="Baker S.E."/>
            <person name="Barry K."/>
            <person name="Bills G."/>
            <person name="Bluhm B.H."/>
            <person name="Cannon C."/>
            <person name="Castanera R."/>
            <person name="Culley D.E."/>
            <person name="Daum C."/>
            <person name="Ezra D."/>
            <person name="Gonzalez J.B."/>
            <person name="Henrissat B."/>
            <person name="Kuo A."/>
            <person name="Liang C."/>
            <person name="Lipzen A."/>
            <person name="Lutzoni F."/>
            <person name="Magnuson J."/>
            <person name="Mondo S."/>
            <person name="Nolan M."/>
            <person name="Ohm R."/>
            <person name="Pangilinan J."/>
            <person name="Park H.-J."/>
            <person name="Ramirez L."/>
            <person name="Alfaro M."/>
            <person name="Sun H."/>
            <person name="Tritt A."/>
            <person name="Yoshinaga Y."/>
            <person name="Zwiers L.-H."/>
            <person name="Turgeon B.G."/>
            <person name="Goodwin S.B."/>
            <person name="Spatafora J.W."/>
            <person name="Crous P.W."/>
            <person name="Grigoriev I.V."/>
        </authorList>
    </citation>
    <scope>NUCLEOTIDE SEQUENCE</scope>
    <source>
        <strain evidence="9">P77</strain>
    </source>
</reference>
<evidence type="ECO:0000259" key="8">
    <source>
        <dbReference type="SMART" id="SM00906"/>
    </source>
</evidence>
<sequence length="1118" mass="122817">MGLPENIETRLFINGEFVESSNGKTFDITNPATLKLVAKVHEASEEDTDNAVAAAKAAFPAWSALSPDQRGQYFKKLAKLIRENNDELAALEASSMGRPIGAYFDAYMSASKWDHYAEAGYSVQGKTLDLCVQTPGYLNMTLRQPYGVVAGIIPWNVPLLFLANKLAPALIVGNTVVLKSSEKAPLTSAKVATLVKQAGFPPGVINIITGFGNVSGSILSHHMDVRALSFTGSGRTGRIIQAAAAKSNLKQVYLELGGKSPAIIFDDADIEKAVKETANSIQWNSGQVCMANSRVYVQDTIADKYIELFKQNFENEVKMGDPLEARENGVNHGPQADEAQHKTVLQYLESGKQSGGELITGGGAPSDRKGYYIQPTIFKNTPEDAKIMKEEVFGPVVNINVFNSEEEVMAKANNTEYGLYASVYTKNIDRAVRFAKGLEAGTVGVNCTSPVTGPDMPFGGYKSSGSGREGEPLYSLDNFLETKSSLGRVGTVRAQAPCARSLPQEGRGRTIMLPRKTIKDGSFNAEPVRHTEGLFTGDQASPEDGESVDDGEEQDVHELHEPLGCMMKDSRGKFRYVGAHSEIPFNAAVVTLGTQRKNPSIIPEPKIGAYPPTLPASSPSAASGVEESYYLPGRELCDIYISRFLEDVHCTYWLYPVESLLRRIDSTYSESGPTSASSWMCSLYTMFAIGAANYVGTNGNSPPPDWPAALDLKTSEDYITLAKQLIPAVYDEADIDSIRAMAIMSIAMENLCSRVSAYLYMGASVQIAFSLGLHRDQLAESATAMEREQNRRIWWTLFQLDQELSSRGGSPTVIDERFTKVTTPMPSEQILYPGLHTPLSWTSTSVSLCRLKREIIQAVYTERSANSISFSTVSNSLLLLQKWYRQVPPHLKYDVPAPPTHRRAVALLHLQYWGTTILLTRPFLLYLVIKYSTLASSKKIWFERMGKTCIDAAQKSIAILQQMADDGTLSSLTAFDSTCILRLIMIFILAYAHTRTTQYSAHIQKLIELAQGMEQIGFTKMVTEETPIRVAELGIPDQVHQGNGDANAPVHLDDDMIAQLWGNWDPNYMTPLQTQQSLDLTFDDSGAFDINSELLAFTNLDDSIVIDPSHAYSHYGMH</sequence>
<dbReference type="GO" id="GO:0008270">
    <property type="term" value="F:zinc ion binding"/>
    <property type="evidence" value="ECO:0007669"/>
    <property type="project" value="InterPro"/>
</dbReference>
<evidence type="ECO:0000256" key="2">
    <source>
        <dbReference type="ARBA" id="ARBA00023002"/>
    </source>
</evidence>
<name>A0A6A5KGR9_9PLEO</name>
<dbReference type="PANTHER" id="PTHR11699">
    <property type="entry name" value="ALDEHYDE DEHYDROGENASE-RELATED"/>
    <property type="match status" value="1"/>
</dbReference>
<proteinExistence type="inferred from homology"/>